<name>A0A1H5PNF3_9ACTN</name>
<keyword evidence="1" id="KW-0812">Transmembrane</keyword>
<dbReference type="EMBL" id="FNUC01000004">
    <property type="protein sequence ID" value="SEF15296.1"/>
    <property type="molecule type" value="Genomic_DNA"/>
</dbReference>
<accession>A0A1H5PNF3</accession>
<proteinExistence type="predicted"/>
<feature type="transmembrane region" description="Helical" evidence="1">
    <location>
        <begin position="21"/>
        <end position="44"/>
    </location>
</feature>
<keyword evidence="1" id="KW-0472">Membrane</keyword>
<evidence type="ECO:0000313" key="2">
    <source>
        <dbReference type="EMBL" id="SEF15296.1"/>
    </source>
</evidence>
<gene>
    <name evidence="2" type="ORF">SAMN04488561_4912</name>
</gene>
<dbReference type="Proteomes" id="UP000181980">
    <property type="component" value="Unassembled WGS sequence"/>
</dbReference>
<organism evidence="2 3">
    <name type="scientific">Jiangella alba</name>
    <dbReference type="NCBI Taxonomy" id="561176"/>
    <lineage>
        <taxon>Bacteria</taxon>
        <taxon>Bacillati</taxon>
        <taxon>Actinomycetota</taxon>
        <taxon>Actinomycetes</taxon>
        <taxon>Jiangellales</taxon>
        <taxon>Jiangellaceae</taxon>
        <taxon>Jiangella</taxon>
    </lineage>
</organism>
<protein>
    <submittedName>
        <fullName evidence="2">Uncharacterized protein</fullName>
    </submittedName>
</protein>
<keyword evidence="1" id="KW-1133">Transmembrane helix</keyword>
<evidence type="ECO:0000256" key="1">
    <source>
        <dbReference type="SAM" id="Phobius"/>
    </source>
</evidence>
<sequence length="62" mass="6373">MDFSGGTVSQHKATEERRYRMELAVVILIGLAVAAAAIAAILVLGGSPGDDLQEFGGLSAVE</sequence>
<reference evidence="3" key="1">
    <citation type="submission" date="2016-10" db="EMBL/GenBank/DDBJ databases">
        <authorList>
            <person name="Varghese N."/>
            <person name="Submissions S."/>
        </authorList>
    </citation>
    <scope>NUCLEOTIDE SEQUENCE [LARGE SCALE GENOMIC DNA]</scope>
    <source>
        <strain evidence="3">DSM 45237</strain>
    </source>
</reference>
<dbReference type="AlphaFoldDB" id="A0A1H5PNF3"/>
<evidence type="ECO:0000313" key="3">
    <source>
        <dbReference type="Proteomes" id="UP000181980"/>
    </source>
</evidence>
<keyword evidence="3" id="KW-1185">Reference proteome</keyword>